<proteinExistence type="predicted"/>
<evidence type="ECO:0000256" key="1">
    <source>
        <dbReference type="SAM" id="SignalP"/>
    </source>
</evidence>
<protein>
    <submittedName>
        <fullName evidence="2">Uncharacterized protein</fullName>
    </submittedName>
</protein>
<accession>A0ABR0FPR8</accession>
<organism evidence="2 3">
    <name type="scientific">Podospora bellae-mahoneyi</name>
    <dbReference type="NCBI Taxonomy" id="2093777"/>
    <lineage>
        <taxon>Eukaryota</taxon>
        <taxon>Fungi</taxon>
        <taxon>Dikarya</taxon>
        <taxon>Ascomycota</taxon>
        <taxon>Pezizomycotina</taxon>
        <taxon>Sordariomycetes</taxon>
        <taxon>Sordariomycetidae</taxon>
        <taxon>Sordariales</taxon>
        <taxon>Podosporaceae</taxon>
        <taxon>Podospora</taxon>
    </lineage>
</organism>
<dbReference type="EMBL" id="JAFFGZ010000004">
    <property type="protein sequence ID" value="KAK4645978.1"/>
    <property type="molecule type" value="Genomic_DNA"/>
</dbReference>
<comment type="caution">
    <text evidence="2">The sequence shown here is derived from an EMBL/GenBank/DDBJ whole genome shotgun (WGS) entry which is preliminary data.</text>
</comment>
<dbReference type="GeneID" id="87895844"/>
<feature type="signal peptide" evidence="1">
    <location>
        <begin position="1"/>
        <end position="21"/>
    </location>
</feature>
<dbReference type="Proteomes" id="UP001322138">
    <property type="component" value="Unassembled WGS sequence"/>
</dbReference>
<reference evidence="2 3" key="1">
    <citation type="journal article" date="2023" name="bioRxiv">
        <title>High-quality genome assemblies of four members of thePodospora anserinaspecies complex.</title>
        <authorList>
            <person name="Ament-Velasquez S.L."/>
            <person name="Vogan A.A."/>
            <person name="Wallerman O."/>
            <person name="Hartmann F."/>
            <person name="Gautier V."/>
            <person name="Silar P."/>
            <person name="Giraud T."/>
            <person name="Johannesson H."/>
        </authorList>
    </citation>
    <scope>NUCLEOTIDE SEQUENCE [LARGE SCALE GENOMIC DNA]</scope>
    <source>
        <strain evidence="2 3">CBS 112042</strain>
    </source>
</reference>
<evidence type="ECO:0000313" key="2">
    <source>
        <dbReference type="EMBL" id="KAK4645978.1"/>
    </source>
</evidence>
<feature type="chain" id="PRO_5045514833" evidence="1">
    <location>
        <begin position="22"/>
        <end position="333"/>
    </location>
</feature>
<gene>
    <name evidence="2" type="ORF">QC761_206285</name>
</gene>
<name>A0ABR0FPR8_9PEZI</name>
<sequence>MLGFTILSVLWLAGLALEGQADPAKHGWIFDSMMNELDCYHVLDQFNESADANQVIETKYEEPKEMLYKGCSIILSQLDIEPWYTYISLKQILPSLAKYLYYQPNIKNDWEATFNISENQSNSESKIAYVKILKYSTDDQNGANTSANSVDPDATCFNMTEFPPLVQADCQASFDLWTTGTKAFFPNHENMTWESGFLSFSNDSSTCQFVMYNNDDYTAYLSLTDVADQVQHQIIDPCVSNGWYGGWQKNNTGLYLDFKNRGVLAWFLPKEFFPAVRWTFPEWLKDPADPWDYPPYLVFNKSKSQVFNKSESQVFNKSESQVFNQNESQAFSD</sequence>
<dbReference type="RefSeq" id="XP_062734954.1">
    <property type="nucleotide sequence ID" value="XM_062876362.1"/>
</dbReference>
<evidence type="ECO:0000313" key="3">
    <source>
        <dbReference type="Proteomes" id="UP001322138"/>
    </source>
</evidence>
<keyword evidence="1" id="KW-0732">Signal</keyword>
<keyword evidence="3" id="KW-1185">Reference proteome</keyword>